<dbReference type="GO" id="GO:0005886">
    <property type="term" value="C:plasma membrane"/>
    <property type="evidence" value="ECO:0007669"/>
    <property type="project" value="TreeGrafter"/>
</dbReference>
<dbReference type="InterPro" id="IPR003018">
    <property type="entry name" value="GAF"/>
</dbReference>
<evidence type="ECO:0000313" key="3">
    <source>
        <dbReference type="Proteomes" id="UP000602076"/>
    </source>
</evidence>
<dbReference type="FunFam" id="3.30.70.270:FF:000001">
    <property type="entry name" value="Diguanylate cyclase domain protein"/>
    <property type="match status" value="1"/>
</dbReference>
<evidence type="ECO:0000259" key="1">
    <source>
        <dbReference type="PROSITE" id="PS50887"/>
    </source>
</evidence>
<dbReference type="EMBL" id="JACXSI010000070">
    <property type="protein sequence ID" value="MBD3110484.1"/>
    <property type="molecule type" value="Genomic_DNA"/>
</dbReference>
<dbReference type="Proteomes" id="UP000602076">
    <property type="component" value="Unassembled WGS sequence"/>
</dbReference>
<dbReference type="RefSeq" id="WP_191000020.1">
    <property type="nucleotide sequence ID" value="NZ_JACXSI010000070.1"/>
</dbReference>
<dbReference type="SUPFAM" id="SSF55073">
    <property type="entry name" value="Nucleotide cyclase"/>
    <property type="match status" value="1"/>
</dbReference>
<gene>
    <name evidence="2" type="ORF">IEO70_19335</name>
</gene>
<dbReference type="InterPro" id="IPR029016">
    <property type="entry name" value="GAF-like_dom_sf"/>
</dbReference>
<dbReference type="Gene3D" id="3.30.70.270">
    <property type="match status" value="1"/>
</dbReference>
<dbReference type="NCBIfam" id="TIGR00254">
    <property type="entry name" value="GGDEF"/>
    <property type="match status" value="1"/>
</dbReference>
<dbReference type="InterPro" id="IPR043128">
    <property type="entry name" value="Rev_trsase/Diguanyl_cyclase"/>
</dbReference>
<dbReference type="PANTHER" id="PTHR45138">
    <property type="entry name" value="REGULATORY COMPONENTS OF SENSORY TRANSDUCTION SYSTEM"/>
    <property type="match status" value="1"/>
</dbReference>
<dbReference type="Gene3D" id="3.30.450.40">
    <property type="match status" value="2"/>
</dbReference>
<dbReference type="SUPFAM" id="SSF55781">
    <property type="entry name" value="GAF domain-like"/>
    <property type="match status" value="2"/>
</dbReference>
<dbReference type="GO" id="GO:1902201">
    <property type="term" value="P:negative regulation of bacterial-type flagellum-dependent cell motility"/>
    <property type="evidence" value="ECO:0007669"/>
    <property type="project" value="TreeGrafter"/>
</dbReference>
<dbReference type="Pfam" id="PF00990">
    <property type="entry name" value="GGDEF"/>
    <property type="match status" value="1"/>
</dbReference>
<sequence length="622" mass="71581">MGFQESHWLMDLKLIFLDCLEDDKGQLHFDDIIYKYLQYVKDFFKAEEAIYYQYNSIQRQFQLLGHLPDKSFKNQEVFIAIDDEMEKHLKDQVFFLEDICLIGLRKYDFYLPIVKDGNLLGILSLKEDRDREEEIAYDPSFLTEFSEGFGKVVQTAYNITKVVAEEKRYKQLFRVTEKFHSSMDMDDVLGEIIYTLQQVYPSFNYYLLLSQDNHNHGQLPIKGLEYDSANIAAMQSYVTGTAIFDDFTNEKESVLYAPLKGKQGVYGVLEVISPDTYVFPRYEVEFITLLANTAGSAIENAQLYQQSKQLIADLQLINETSHRLNSNLRLSEMMDYMQTQIIQYFNPDEVGFIMYKPEKQYEVLTGSTDYFVDHPENPYIRFVKERLFSESGSIFLGDVTLTAENDDMYKSIMAVPMIQNGKVRGCAVVMHRSPYHFSFEMFKLLQSLIHHSTLAVTNSLLREELERMVVTDHLTQLYSRNFLDEKMAESMEKDGEGVFVLIDIDDFKGVNDTYGHQVGDDIIVQVANVIANSVRASDVPARWGGEELAIYLPKVNMETGVSIAERIRKRVERETIPAVSISCGVSCWKSVQEDSAQALFKRADTALYKAKNSGKNRVVTSA</sequence>
<proteinExistence type="predicted"/>
<dbReference type="InterPro" id="IPR029787">
    <property type="entry name" value="Nucleotide_cyclase"/>
</dbReference>
<dbReference type="GO" id="GO:0052621">
    <property type="term" value="F:diguanylate cyclase activity"/>
    <property type="evidence" value="ECO:0007669"/>
    <property type="project" value="TreeGrafter"/>
</dbReference>
<protein>
    <submittedName>
        <fullName evidence="2">Sensor domain-containing diguanylate cyclase</fullName>
    </submittedName>
</protein>
<dbReference type="PROSITE" id="PS50887">
    <property type="entry name" value="GGDEF"/>
    <property type="match status" value="1"/>
</dbReference>
<dbReference type="InterPro" id="IPR000160">
    <property type="entry name" value="GGDEF_dom"/>
</dbReference>
<dbReference type="SMART" id="SM00065">
    <property type="entry name" value="GAF"/>
    <property type="match status" value="2"/>
</dbReference>
<comment type="caution">
    <text evidence="2">The sequence shown here is derived from an EMBL/GenBank/DDBJ whole genome shotgun (WGS) entry which is preliminary data.</text>
</comment>
<dbReference type="CDD" id="cd01949">
    <property type="entry name" value="GGDEF"/>
    <property type="match status" value="1"/>
</dbReference>
<name>A0A927HCX0_9BACI</name>
<reference evidence="2" key="1">
    <citation type="submission" date="2020-09" db="EMBL/GenBank/DDBJ databases">
        <title>Bacillus faecalis sp. nov., a moderately halophilic bacterium isolated from cow faeces.</title>
        <authorList>
            <person name="Jiang L."/>
            <person name="Lee J."/>
        </authorList>
    </citation>
    <scope>NUCLEOTIDE SEQUENCE</scope>
    <source>
        <strain evidence="2">AGMB 02131</strain>
    </source>
</reference>
<dbReference type="AlphaFoldDB" id="A0A927HCX0"/>
<dbReference type="InterPro" id="IPR050469">
    <property type="entry name" value="Diguanylate_Cyclase"/>
</dbReference>
<dbReference type="GO" id="GO:0043709">
    <property type="term" value="P:cell adhesion involved in single-species biofilm formation"/>
    <property type="evidence" value="ECO:0007669"/>
    <property type="project" value="TreeGrafter"/>
</dbReference>
<keyword evidence="3" id="KW-1185">Reference proteome</keyword>
<organism evidence="2 3">
    <name type="scientific">Peribacillus faecalis</name>
    <dbReference type="NCBI Taxonomy" id="2772559"/>
    <lineage>
        <taxon>Bacteria</taxon>
        <taxon>Bacillati</taxon>
        <taxon>Bacillota</taxon>
        <taxon>Bacilli</taxon>
        <taxon>Bacillales</taxon>
        <taxon>Bacillaceae</taxon>
        <taxon>Peribacillus</taxon>
    </lineage>
</organism>
<accession>A0A927HCX0</accession>
<dbReference type="SMART" id="SM00267">
    <property type="entry name" value="GGDEF"/>
    <property type="match status" value="1"/>
</dbReference>
<dbReference type="PANTHER" id="PTHR45138:SF9">
    <property type="entry name" value="DIGUANYLATE CYCLASE DGCM-RELATED"/>
    <property type="match status" value="1"/>
</dbReference>
<feature type="domain" description="GGDEF" evidence="1">
    <location>
        <begin position="495"/>
        <end position="622"/>
    </location>
</feature>
<evidence type="ECO:0000313" key="2">
    <source>
        <dbReference type="EMBL" id="MBD3110484.1"/>
    </source>
</evidence>